<evidence type="ECO:0008006" key="4">
    <source>
        <dbReference type="Google" id="ProtNLM"/>
    </source>
</evidence>
<dbReference type="OrthoDB" id="146450at2157"/>
<evidence type="ECO:0000256" key="1">
    <source>
        <dbReference type="SAM" id="MobiDB-lite"/>
    </source>
</evidence>
<feature type="compositionally biased region" description="Acidic residues" evidence="1">
    <location>
        <begin position="185"/>
        <end position="199"/>
    </location>
</feature>
<evidence type="ECO:0000313" key="3">
    <source>
        <dbReference type="Proteomes" id="UP000198888"/>
    </source>
</evidence>
<name>A0A1H6X5Q4_9EURY</name>
<feature type="region of interest" description="Disordered" evidence="1">
    <location>
        <begin position="15"/>
        <end position="38"/>
    </location>
</feature>
<evidence type="ECO:0000313" key="2">
    <source>
        <dbReference type="EMBL" id="SEJ20182.1"/>
    </source>
</evidence>
<accession>A0A1H6X5Q4</accession>
<organism evidence="2 3">
    <name type="scientific">Halohasta litchfieldiae</name>
    <dbReference type="NCBI Taxonomy" id="1073996"/>
    <lineage>
        <taxon>Archaea</taxon>
        <taxon>Methanobacteriati</taxon>
        <taxon>Methanobacteriota</taxon>
        <taxon>Stenosarchaea group</taxon>
        <taxon>Halobacteria</taxon>
        <taxon>Halobacteriales</taxon>
        <taxon>Haloferacaceae</taxon>
        <taxon>Halohasta</taxon>
    </lineage>
</organism>
<protein>
    <recommendedName>
        <fullName evidence="4">Conditioned medium-induced protein 4</fullName>
    </recommendedName>
</protein>
<dbReference type="KEGG" id="hae:halTADL_2436"/>
<feature type="region of interest" description="Disordered" evidence="1">
    <location>
        <begin position="179"/>
        <end position="199"/>
    </location>
</feature>
<sequence length="199" mass="22626">MDDKTAELRDIFIDATGSDTVTESQSESPGSLTDTGGDATQRLLELIGRMRERYAFDTEFDDETLSQVVQLYYAEGSDREIAAELEADVDSVFEARLDLHLVRESDRDAEFDLDDLRRLIVEDVPLSERADKLDITEATARHYSVIVEADLRSTRANDRFRDEFRELLTDSDLTNQLARDAREDGLEEATEDLETDTSF</sequence>
<dbReference type="EMBL" id="FNYR01000030">
    <property type="protein sequence ID" value="SEJ20182.1"/>
    <property type="molecule type" value="Genomic_DNA"/>
</dbReference>
<dbReference type="GeneID" id="35003210"/>
<gene>
    <name evidence="2" type="ORF">SAMN05444271_13026</name>
</gene>
<dbReference type="Proteomes" id="UP000198888">
    <property type="component" value="Unassembled WGS sequence"/>
</dbReference>
<reference evidence="2 3" key="1">
    <citation type="submission" date="2016-10" db="EMBL/GenBank/DDBJ databases">
        <authorList>
            <person name="de Groot N.N."/>
        </authorList>
    </citation>
    <scope>NUCLEOTIDE SEQUENCE [LARGE SCALE GENOMIC DNA]</scope>
    <source>
        <strain evidence="2 3">DSM 22187</strain>
    </source>
</reference>
<keyword evidence="3" id="KW-1185">Reference proteome</keyword>
<dbReference type="STRING" id="1073996.SAMN05444271_13026"/>
<feature type="compositionally biased region" description="Polar residues" evidence="1">
    <location>
        <begin position="17"/>
        <end position="34"/>
    </location>
</feature>
<accession>A0A2H4Q4B9</accession>
<dbReference type="AlphaFoldDB" id="A0A1H6X5Q4"/>
<dbReference type="RefSeq" id="WP_089673463.1">
    <property type="nucleotide sequence ID" value="NZ_CP024845.1"/>
</dbReference>
<proteinExistence type="predicted"/>